<sequence>YNRLIDHVGIHGQRRLTEALNKDSLVRQKEYPSKSSSKSRKRVIMETSAQCSRGVLEQWSIEIGYNWLIDHVKIHRQRRLTEALNKDSLVRQKEYPSESSSKSRKRVIMEKVLDVLEEF</sequence>
<proteinExistence type="predicted"/>
<accession>A0A843USY0</accession>
<evidence type="ECO:0000313" key="1">
    <source>
        <dbReference type="EMBL" id="MQL85536.1"/>
    </source>
</evidence>
<gene>
    <name evidence="1" type="ORF">Taro_018050</name>
</gene>
<name>A0A843USY0_COLES</name>
<dbReference type="EMBL" id="NMUH01000834">
    <property type="protein sequence ID" value="MQL85536.1"/>
    <property type="molecule type" value="Genomic_DNA"/>
</dbReference>
<reference evidence="1" key="1">
    <citation type="submission" date="2017-07" db="EMBL/GenBank/DDBJ databases">
        <title>Taro Niue Genome Assembly and Annotation.</title>
        <authorList>
            <person name="Atibalentja N."/>
            <person name="Keating K."/>
            <person name="Fields C.J."/>
        </authorList>
    </citation>
    <scope>NUCLEOTIDE SEQUENCE</scope>
    <source>
        <strain evidence="1">Niue_2</strain>
        <tissue evidence="1">Leaf</tissue>
    </source>
</reference>
<evidence type="ECO:0000313" key="2">
    <source>
        <dbReference type="Proteomes" id="UP000652761"/>
    </source>
</evidence>
<organism evidence="1 2">
    <name type="scientific">Colocasia esculenta</name>
    <name type="common">Wild taro</name>
    <name type="synonym">Arum esculentum</name>
    <dbReference type="NCBI Taxonomy" id="4460"/>
    <lineage>
        <taxon>Eukaryota</taxon>
        <taxon>Viridiplantae</taxon>
        <taxon>Streptophyta</taxon>
        <taxon>Embryophyta</taxon>
        <taxon>Tracheophyta</taxon>
        <taxon>Spermatophyta</taxon>
        <taxon>Magnoliopsida</taxon>
        <taxon>Liliopsida</taxon>
        <taxon>Araceae</taxon>
        <taxon>Aroideae</taxon>
        <taxon>Colocasieae</taxon>
        <taxon>Colocasia</taxon>
    </lineage>
</organism>
<comment type="caution">
    <text evidence="1">The sequence shown here is derived from an EMBL/GenBank/DDBJ whole genome shotgun (WGS) entry which is preliminary data.</text>
</comment>
<dbReference type="AlphaFoldDB" id="A0A843USY0"/>
<keyword evidence="2" id="KW-1185">Reference proteome</keyword>
<protein>
    <submittedName>
        <fullName evidence="1">Uncharacterized protein</fullName>
    </submittedName>
</protein>
<feature type="non-terminal residue" evidence="1">
    <location>
        <position position="1"/>
    </location>
</feature>
<dbReference type="Proteomes" id="UP000652761">
    <property type="component" value="Unassembled WGS sequence"/>
</dbReference>
<feature type="non-terminal residue" evidence="1">
    <location>
        <position position="119"/>
    </location>
</feature>